<dbReference type="AlphaFoldDB" id="A0A3B0C9B3"/>
<dbReference type="EMBL" id="RBCJ01000003">
    <property type="protein sequence ID" value="RKN79306.1"/>
    <property type="molecule type" value="Genomic_DNA"/>
</dbReference>
<protein>
    <submittedName>
        <fullName evidence="1">Helix-turn-helix domain-containing protein</fullName>
    </submittedName>
</protein>
<evidence type="ECO:0000313" key="2">
    <source>
        <dbReference type="Proteomes" id="UP000276603"/>
    </source>
</evidence>
<dbReference type="Proteomes" id="UP000276603">
    <property type="component" value="Unassembled WGS sequence"/>
</dbReference>
<gene>
    <name evidence="1" type="ORF">D7Z94_13355</name>
</gene>
<dbReference type="Gene3D" id="1.10.10.10">
    <property type="entry name" value="Winged helix-like DNA-binding domain superfamily/Winged helix DNA-binding domain"/>
    <property type="match status" value="1"/>
</dbReference>
<proteinExistence type="predicted"/>
<evidence type="ECO:0000313" key="1">
    <source>
        <dbReference type="EMBL" id="RKN79306.1"/>
    </source>
</evidence>
<keyword evidence="2" id="KW-1185">Reference proteome</keyword>
<comment type="caution">
    <text evidence="1">The sequence shown here is derived from an EMBL/GenBank/DDBJ whole genome shotgun (WGS) entry which is preliminary data.</text>
</comment>
<reference evidence="1 2" key="1">
    <citation type="submission" date="2018-10" db="EMBL/GenBank/DDBJ databases">
        <title>Ulvibacterium marinum gen. nov., sp. nov., a novel marine bacterium of the family Flavobacteriaceae, isolated from a culture of the green alga Ulva prolifera.</title>
        <authorList>
            <person name="Zhang Z."/>
        </authorList>
    </citation>
    <scope>NUCLEOTIDE SEQUENCE [LARGE SCALE GENOMIC DNA]</scope>
    <source>
        <strain evidence="1 2">CCMM003</strain>
    </source>
</reference>
<dbReference type="RefSeq" id="WP_120712117.1">
    <property type="nucleotide sequence ID" value="NZ_RBCJ01000003.1"/>
</dbReference>
<dbReference type="SUPFAM" id="SSF46785">
    <property type="entry name" value="Winged helix' DNA-binding domain"/>
    <property type="match status" value="1"/>
</dbReference>
<name>A0A3B0C9B3_9FLAO</name>
<accession>A0A3B0C9B3</accession>
<organism evidence="1 2">
    <name type="scientific">Ulvibacterium marinum</name>
    <dbReference type="NCBI Taxonomy" id="2419782"/>
    <lineage>
        <taxon>Bacteria</taxon>
        <taxon>Pseudomonadati</taxon>
        <taxon>Bacteroidota</taxon>
        <taxon>Flavobacteriia</taxon>
        <taxon>Flavobacteriales</taxon>
        <taxon>Flavobacteriaceae</taxon>
        <taxon>Ulvibacterium</taxon>
    </lineage>
</organism>
<sequence>MGTFSKETGMFSKKDIADYLGITLRNLNRSLKQMKRMDLFKE</sequence>
<dbReference type="InterPro" id="IPR036388">
    <property type="entry name" value="WH-like_DNA-bd_sf"/>
</dbReference>
<dbReference type="InterPro" id="IPR036390">
    <property type="entry name" value="WH_DNA-bd_sf"/>
</dbReference>